<reference evidence="11" key="1">
    <citation type="journal article" date="2019" name="Int. J. Syst. Evol. Microbiol.">
        <title>The Global Catalogue of Microorganisms (GCM) 10K type strain sequencing project: providing services to taxonomists for standard genome sequencing and annotation.</title>
        <authorList>
            <consortium name="The Broad Institute Genomics Platform"/>
            <consortium name="The Broad Institute Genome Sequencing Center for Infectious Disease"/>
            <person name="Wu L."/>
            <person name="Ma J."/>
        </authorList>
    </citation>
    <scope>NUCLEOTIDE SEQUENCE [LARGE SCALE GENOMIC DNA]</scope>
    <source>
        <strain evidence="11">JCM 18459</strain>
    </source>
</reference>
<proteinExistence type="inferred from homology"/>
<evidence type="ECO:0000256" key="2">
    <source>
        <dbReference type="ARBA" id="ARBA00008640"/>
    </source>
</evidence>
<keyword evidence="5 7" id="KW-1133">Transmembrane helix</keyword>
<gene>
    <name evidence="10" type="ORF">GCM10023340_35860</name>
</gene>
<feature type="compositionally biased region" description="Low complexity" evidence="8">
    <location>
        <begin position="1"/>
        <end position="17"/>
    </location>
</feature>
<feature type="region of interest" description="Disordered" evidence="8">
    <location>
        <begin position="1"/>
        <end position="26"/>
    </location>
</feature>
<evidence type="ECO:0000256" key="8">
    <source>
        <dbReference type="SAM" id="MobiDB-lite"/>
    </source>
</evidence>
<evidence type="ECO:0000313" key="11">
    <source>
        <dbReference type="Proteomes" id="UP001500221"/>
    </source>
</evidence>
<comment type="caution">
    <text evidence="10">The sequence shown here is derived from an EMBL/GenBank/DDBJ whole genome shotgun (WGS) entry which is preliminary data.</text>
</comment>
<dbReference type="PANTHER" id="PTHR12677:SF58">
    <property type="entry name" value="TVP38_TMEM64 FAMILY MEMBRANE PROTEIN RV0625C"/>
    <property type="match status" value="1"/>
</dbReference>
<evidence type="ECO:0000256" key="4">
    <source>
        <dbReference type="ARBA" id="ARBA00022692"/>
    </source>
</evidence>
<dbReference type="InterPro" id="IPR032816">
    <property type="entry name" value="VTT_dom"/>
</dbReference>
<evidence type="ECO:0000256" key="3">
    <source>
        <dbReference type="ARBA" id="ARBA00022475"/>
    </source>
</evidence>
<comment type="subcellular location">
    <subcellularLocation>
        <location evidence="1 7">Cell membrane</location>
        <topology evidence="1 7">Multi-pass membrane protein</topology>
    </subcellularLocation>
</comment>
<protein>
    <recommendedName>
        <fullName evidence="7">TVP38/TMEM64 family membrane protein</fullName>
    </recommendedName>
</protein>
<dbReference type="Pfam" id="PF09335">
    <property type="entry name" value="VTT_dom"/>
    <property type="match status" value="1"/>
</dbReference>
<keyword evidence="11" id="KW-1185">Reference proteome</keyword>
<dbReference type="Proteomes" id="UP001500221">
    <property type="component" value="Unassembled WGS sequence"/>
</dbReference>
<feature type="transmembrane region" description="Helical" evidence="7">
    <location>
        <begin position="176"/>
        <end position="199"/>
    </location>
</feature>
<feature type="transmembrane region" description="Helical" evidence="7">
    <location>
        <begin position="41"/>
        <end position="64"/>
    </location>
</feature>
<evidence type="ECO:0000256" key="1">
    <source>
        <dbReference type="ARBA" id="ARBA00004651"/>
    </source>
</evidence>
<feature type="transmembrane region" description="Helical" evidence="7">
    <location>
        <begin position="105"/>
        <end position="129"/>
    </location>
</feature>
<feature type="transmembrane region" description="Helical" evidence="7">
    <location>
        <begin position="76"/>
        <end position="99"/>
    </location>
</feature>
<evidence type="ECO:0000256" key="5">
    <source>
        <dbReference type="ARBA" id="ARBA00022989"/>
    </source>
</evidence>
<keyword evidence="4 7" id="KW-0812">Transmembrane</keyword>
<dbReference type="PANTHER" id="PTHR12677">
    <property type="entry name" value="GOLGI APPARATUS MEMBRANE PROTEIN TVP38-RELATED"/>
    <property type="match status" value="1"/>
</dbReference>
<keyword evidence="3 7" id="KW-1003">Cell membrane</keyword>
<keyword evidence="6 7" id="KW-0472">Membrane</keyword>
<organism evidence="10 11">
    <name type="scientific">Nocardioides marinquilinus</name>
    <dbReference type="NCBI Taxonomy" id="1210400"/>
    <lineage>
        <taxon>Bacteria</taxon>
        <taxon>Bacillati</taxon>
        <taxon>Actinomycetota</taxon>
        <taxon>Actinomycetes</taxon>
        <taxon>Propionibacteriales</taxon>
        <taxon>Nocardioidaceae</taxon>
        <taxon>Nocardioides</taxon>
    </lineage>
</organism>
<evidence type="ECO:0000313" key="10">
    <source>
        <dbReference type="EMBL" id="GAA5153607.1"/>
    </source>
</evidence>
<evidence type="ECO:0000256" key="7">
    <source>
        <dbReference type="RuleBase" id="RU366058"/>
    </source>
</evidence>
<evidence type="ECO:0000259" key="9">
    <source>
        <dbReference type="Pfam" id="PF09335"/>
    </source>
</evidence>
<dbReference type="InterPro" id="IPR015414">
    <property type="entry name" value="TMEM64"/>
</dbReference>
<sequence>MPPADPRAAAPATRPTGGPTGGVDAPEDAVVPVGRHPRLRLALLVVGLATGILLFAVLGVVSVAEVRDAVEGLGPVAPLAFVVVSAVLAALLVPGPLLAAASGLLFGPVLGTVVSLAAAVGTSVIALHLGRAAGRDGARAVLGPRRAALSEALLERRGLVAVVGQRLLPLTPDAPLSYAFGALGVRTWQIALGTVLGAAPRAFAYTALGASLDDPSSPLALAGIGAWVVVTVAGAEIGRRWWRARRRRAPGAEAEPDRDSA</sequence>
<feature type="domain" description="VTT" evidence="9">
    <location>
        <begin position="93"/>
        <end position="210"/>
    </location>
</feature>
<evidence type="ECO:0000256" key="6">
    <source>
        <dbReference type="ARBA" id="ARBA00023136"/>
    </source>
</evidence>
<accession>A0ABP9PYK8</accession>
<dbReference type="RefSeq" id="WP_345461834.1">
    <property type="nucleotide sequence ID" value="NZ_BAABKG010000005.1"/>
</dbReference>
<comment type="similarity">
    <text evidence="2 7">Belongs to the TVP38/TMEM64 family.</text>
</comment>
<dbReference type="EMBL" id="BAABKG010000005">
    <property type="protein sequence ID" value="GAA5153607.1"/>
    <property type="molecule type" value="Genomic_DNA"/>
</dbReference>
<name>A0ABP9PYK8_9ACTN</name>
<feature type="transmembrane region" description="Helical" evidence="7">
    <location>
        <begin position="219"/>
        <end position="238"/>
    </location>
</feature>